<dbReference type="AlphaFoldDB" id="A0A8T9BXT8"/>
<evidence type="ECO:0000313" key="4">
    <source>
        <dbReference type="Proteomes" id="UP000469558"/>
    </source>
</evidence>
<dbReference type="OrthoDB" id="5342093at2759"/>
<comment type="caution">
    <text evidence="3">The sequence shown here is derived from an EMBL/GenBank/DDBJ whole genome shotgun (WGS) entry which is preliminary data.</text>
</comment>
<feature type="transmembrane region" description="Helical" evidence="1">
    <location>
        <begin position="265"/>
        <end position="285"/>
    </location>
</feature>
<dbReference type="Proteomes" id="UP000469558">
    <property type="component" value="Unassembled WGS sequence"/>
</dbReference>
<gene>
    <name evidence="3" type="ORF">LSUE1_G007147</name>
</gene>
<keyword evidence="4" id="KW-1185">Reference proteome</keyword>
<evidence type="ECO:0000313" key="3">
    <source>
        <dbReference type="EMBL" id="TVY68720.1"/>
    </source>
</evidence>
<feature type="domain" description="DUF6594" evidence="2">
    <location>
        <begin position="1"/>
        <end position="334"/>
    </location>
</feature>
<dbReference type="PANTHER" id="PTHR34502:SF5">
    <property type="entry name" value="DUF6594 DOMAIN-CONTAINING PROTEIN"/>
    <property type="match status" value="1"/>
</dbReference>
<feature type="transmembrane region" description="Helical" evidence="1">
    <location>
        <begin position="320"/>
        <end position="342"/>
    </location>
</feature>
<feature type="transmembrane region" description="Helical" evidence="1">
    <location>
        <begin position="291"/>
        <end position="313"/>
    </location>
</feature>
<evidence type="ECO:0000259" key="2">
    <source>
        <dbReference type="Pfam" id="PF20237"/>
    </source>
</evidence>
<dbReference type="Pfam" id="PF20237">
    <property type="entry name" value="DUF6594"/>
    <property type="match status" value="1"/>
</dbReference>
<organism evidence="3 4">
    <name type="scientific">Lachnellula suecica</name>
    <dbReference type="NCBI Taxonomy" id="602035"/>
    <lineage>
        <taxon>Eukaryota</taxon>
        <taxon>Fungi</taxon>
        <taxon>Dikarya</taxon>
        <taxon>Ascomycota</taxon>
        <taxon>Pezizomycotina</taxon>
        <taxon>Leotiomycetes</taxon>
        <taxon>Helotiales</taxon>
        <taxon>Lachnaceae</taxon>
        <taxon>Lachnellula</taxon>
    </lineage>
</organism>
<proteinExistence type="predicted"/>
<evidence type="ECO:0000256" key="1">
    <source>
        <dbReference type="SAM" id="Phobius"/>
    </source>
</evidence>
<keyword evidence="1" id="KW-1133">Transmembrane helix</keyword>
<sequence>MANTPDFAAFSRFRDLNVKSLLYYQAQLTDLRLRLHEQEYEDARNTNGEEDNGRFASRADFLMTAEGSEQLRLMGEIRRLLKEYNEALLQYSQVSALPEPDTYNMKNLRKWLRHADNGNFKIGGQGEQSTWGDLYQDPDNEISFSPWRRFWKVVWALLWTQAPPPSELDLVMTRAPHKIDGFTRWVACYFIPFYEDFTRYREEKVVEKQAKLAAADLEKQPKHTLKRWSKRSSKKQTPVLPEKWVAKPGKQDTLATWSEKGMLRFTSSVSTVVACLLPTVAITVLSQVHGLRSLLLCIAGFAVIFAVGLIFLTNGTSSRVEIFTATAAFSAVLVVFISTPIINVAPGASASMG</sequence>
<dbReference type="PANTHER" id="PTHR34502">
    <property type="entry name" value="DUF6594 DOMAIN-CONTAINING PROTEIN-RELATED"/>
    <property type="match status" value="1"/>
</dbReference>
<accession>A0A8T9BXT8</accession>
<dbReference type="InterPro" id="IPR046529">
    <property type="entry name" value="DUF6594"/>
</dbReference>
<keyword evidence="1" id="KW-0472">Membrane</keyword>
<reference evidence="3 4" key="1">
    <citation type="submission" date="2018-05" db="EMBL/GenBank/DDBJ databases">
        <title>Genome sequencing and assembly of the regulated plant pathogen Lachnellula willkommii and related sister species for the development of diagnostic species identification markers.</title>
        <authorList>
            <person name="Giroux E."/>
            <person name="Bilodeau G."/>
        </authorList>
    </citation>
    <scope>NUCLEOTIDE SEQUENCE [LARGE SCALE GENOMIC DNA]</scope>
    <source>
        <strain evidence="3 4">CBS 268.59</strain>
    </source>
</reference>
<keyword evidence="1" id="KW-0812">Transmembrane</keyword>
<name>A0A8T9BXT8_9HELO</name>
<protein>
    <recommendedName>
        <fullName evidence="2">DUF6594 domain-containing protein</fullName>
    </recommendedName>
</protein>
<dbReference type="EMBL" id="QGMK01001453">
    <property type="protein sequence ID" value="TVY68720.1"/>
    <property type="molecule type" value="Genomic_DNA"/>
</dbReference>